<evidence type="ECO:0000313" key="7">
    <source>
        <dbReference type="EMBL" id="AOS48049.1"/>
    </source>
</evidence>
<dbReference type="STRING" id="178339.BH719_06985"/>
<comment type="catalytic activity">
    <reaction evidence="5">
        <text>glycyl-tRNA(Gly) + acetyl-CoA = N-acetylglycyl-tRNA(Gly) + CoA + H(+)</text>
        <dbReference type="Rhea" id="RHEA:81867"/>
        <dbReference type="Rhea" id="RHEA-COMP:9683"/>
        <dbReference type="Rhea" id="RHEA-COMP:19766"/>
        <dbReference type="ChEBI" id="CHEBI:15378"/>
        <dbReference type="ChEBI" id="CHEBI:57287"/>
        <dbReference type="ChEBI" id="CHEBI:57288"/>
        <dbReference type="ChEBI" id="CHEBI:78522"/>
        <dbReference type="ChEBI" id="CHEBI:232036"/>
    </reaction>
</comment>
<keyword evidence="2" id="KW-1277">Toxin-antitoxin system</keyword>
<dbReference type="AlphaFoldDB" id="A0A1D8B4L5"/>
<dbReference type="GO" id="GO:0016747">
    <property type="term" value="F:acyltransferase activity, transferring groups other than amino-acyl groups"/>
    <property type="evidence" value="ECO:0007669"/>
    <property type="project" value="InterPro"/>
</dbReference>
<dbReference type="EMBL" id="CP017298">
    <property type="protein sequence ID" value="AOS48049.1"/>
    <property type="molecule type" value="Genomic_DNA"/>
</dbReference>
<dbReference type="RefSeq" id="WP_034255759.1">
    <property type="nucleotide sequence ID" value="NZ_CP017298.1"/>
</dbReference>
<evidence type="ECO:0000256" key="5">
    <source>
        <dbReference type="ARBA" id="ARBA00049880"/>
    </source>
</evidence>
<reference evidence="7 8" key="1">
    <citation type="submission" date="2016-09" db="EMBL/GenBank/DDBJ databases">
        <title>Complete genome sequence of Actinomyces hongkongensis HKU8.</title>
        <authorList>
            <person name="Gao Y.-X."/>
            <person name="Zhou Y.-Y."/>
            <person name="Xie Y."/>
            <person name="Wang M."/>
            <person name="Wang S.-J."/>
            <person name="Shen S.-G."/>
        </authorList>
    </citation>
    <scope>NUCLEOTIDE SEQUENCE [LARGE SCALE GENOMIC DNA]</scope>
    <source>
        <strain evidence="7 8">HKU8</strain>
    </source>
</reference>
<evidence type="ECO:0000256" key="3">
    <source>
        <dbReference type="ARBA" id="ARBA00022679"/>
    </source>
</evidence>
<evidence type="ECO:0000256" key="4">
    <source>
        <dbReference type="ARBA" id="ARBA00023315"/>
    </source>
</evidence>
<dbReference type="PANTHER" id="PTHR36449">
    <property type="entry name" value="ACETYLTRANSFERASE-RELATED"/>
    <property type="match status" value="1"/>
</dbReference>
<dbReference type="KEGG" id="phon:BH719_06985"/>
<dbReference type="Gene3D" id="3.40.630.30">
    <property type="match status" value="1"/>
</dbReference>
<dbReference type="PROSITE" id="PS51186">
    <property type="entry name" value="GNAT"/>
    <property type="match status" value="1"/>
</dbReference>
<dbReference type="CDD" id="cd04301">
    <property type="entry name" value="NAT_SF"/>
    <property type="match status" value="1"/>
</dbReference>
<feature type="domain" description="N-acetyltransferase" evidence="6">
    <location>
        <begin position="1"/>
        <end position="169"/>
    </location>
</feature>
<dbReference type="PANTHER" id="PTHR36449:SF1">
    <property type="entry name" value="ACETYLTRANSFERASE"/>
    <property type="match status" value="1"/>
</dbReference>
<name>A0A1D8B4L5_9ACTO</name>
<dbReference type="Proteomes" id="UP000095214">
    <property type="component" value="Chromosome"/>
</dbReference>
<keyword evidence="1" id="KW-0678">Repressor</keyword>
<evidence type="ECO:0000256" key="1">
    <source>
        <dbReference type="ARBA" id="ARBA00022491"/>
    </source>
</evidence>
<protein>
    <submittedName>
        <fullName evidence="7">GNAT family N-acetyltransferase</fullName>
    </submittedName>
</protein>
<evidence type="ECO:0000313" key="8">
    <source>
        <dbReference type="Proteomes" id="UP000095214"/>
    </source>
</evidence>
<proteinExistence type="predicted"/>
<keyword evidence="4" id="KW-0012">Acyltransferase</keyword>
<dbReference type="SUPFAM" id="SSF55729">
    <property type="entry name" value="Acyl-CoA N-acyltransferases (Nat)"/>
    <property type="match status" value="1"/>
</dbReference>
<dbReference type="Pfam" id="PF13508">
    <property type="entry name" value="Acetyltransf_7"/>
    <property type="match status" value="1"/>
</dbReference>
<accession>A0A1D8B4L5</accession>
<dbReference type="InterPro" id="IPR000182">
    <property type="entry name" value="GNAT_dom"/>
</dbReference>
<evidence type="ECO:0000256" key="2">
    <source>
        <dbReference type="ARBA" id="ARBA00022649"/>
    </source>
</evidence>
<keyword evidence="8" id="KW-1185">Reference proteome</keyword>
<sequence>MHVEVLQEPRRLQRGDERSAFRSGNAELDDWFHRFAWQNQDQGNTVVYVAVQGTEVLGYYALSTASVTRTELPSSLAPRRRPEPCPCILLARLAVDERAQGMGIGSGLLRDAFARSLEASRIIGAAALLVHCADGNARGFYLANAEFEASPASDMQLMVSLRAMRRLLDSSA</sequence>
<dbReference type="OrthoDB" id="9799147at2"/>
<organism evidence="7 8">
    <name type="scientific">Pauljensenia hongkongensis</name>
    <dbReference type="NCBI Taxonomy" id="178339"/>
    <lineage>
        <taxon>Bacteria</taxon>
        <taxon>Bacillati</taxon>
        <taxon>Actinomycetota</taxon>
        <taxon>Actinomycetes</taxon>
        <taxon>Actinomycetales</taxon>
        <taxon>Actinomycetaceae</taxon>
        <taxon>Pauljensenia</taxon>
    </lineage>
</organism>
<keyword evidence="3 7" id="KW-0808">Transferase</keyword>
<gene>
    <name evidence="7" type="ORF">BH719_06985</name>
</gene>
<evidence type="ECO:0000259" key="6">
    <source>
        <dbReference type="PROSITE" id="PS51186"/>
    </source>
</evidence>
<dbReference type="InterPro" id="IPR016181">
    <property type="entry name" value="Acyl_CoA_acyltransferase"/>
</dbReference>